<name>A0A1B7LXG8_9MICC</name>
<reference evidence="15 16" key="1">
    <citation type="submission" date="2016-04" db="EMBL/GenBank/DDBJ databases">
        <title>First whole genome shotgun sequence of the bacterium Enteractinococcus sp. strain UASWS1574.</title>
        <authorList>
            <person name="Crovadore J."/>
            <person name="Chablais R."/>
            <person name="Lefort F."/>
        </authorList>
    </citation>
    <scope>NUCLEOTIDE SEQUENCE [LARGE SCALE GENOMIC DNA]</scope>
    <source>
        <strain evidence="15 16">UASWS1574</strain>
    </source>
</reference>
<evidence type="ECO:0000259" key="12">
    <source>
        <dbReference type="Pfam" id="PF07733"/>
    </source>
</evidence>
<feature type="domain" description="PHP" evidence="11">
    <location>
        <begin position="7"/>
        <end position="193"/>
    </location>
</feature>
<dbReference type="InterPro" id="IPR040982">
    <property type="entry name" value="DNA_pol3_finger"/>
</dbReference>
<feature type="domain" description="DNA polymerase III alpha subunit finger" evidence="14">
    <location>
        <begin position="604"/>
        <end position="755"/>
    </location>
</feature>
<dbReference type="EC" id="2.7.7.7" evidence="1"/>
<comment type="caution">
    <text evidence="15">The sequence shown here is derived from an EMBL/GenBank/DDBJ whole genome shotgun (WGS) entry which is preliminary data.</text>
</comment>
<dbReference type="Gene3D" id="1.10.10.1600">
    <property type="entry name" value="Bacterial DNA polymerase III alpha subunit, thumb domain"/>
    <property type="match status" value="1"/>
</dbReference>
<dbReference type="Proteomes" id="UP000078292">
    <property type="component" value="Unassembled WGS sequence"/>
</dbReference>
<keyword evidence="7" id="KW-0239">DNA-directed DNA polymerase</keyword>
<dbReference type="InterPro" id="IPR004013">
    <property type="entry name" value="PHP_dom"/>
</dbReference>
<dbReference type="InterPro" id="IPR029460">
    <property type="entry name" value="DNAPol_HHH"/>
</dbReference>
<dbReference type="GO" id="GO:0006260">
    <property type="term" value="P:DNA replication"/>
    <property type="evidence" value="ECO:0007669"/>
    <property type="project" value="UniProtKB-KW"/>
</dbReference>
<evidence type="ECO:0000256" key="10">
    <source>
        <dbReference type="SAM" id="MobiDB-lite"/>
    </source>
</evidence>
<dbReference type="STRING" id="1837282.A6F49_13930"/>
<evidence type="ECO:0000256" key="9">
    <source>
        <dbReference type="ARBA" id="ARBA00049244"/>
    </source>
</evidence>
<keyword evidence="6" id="KW-0227">DNA damage</keyword>
<evidence type="ECO:0000256" key="6">
    <source>
        <dbReference type="ARBA" id="ARBA00022763"/>
    </source>
</evidence>
<proteinExistence type="predicted"/>
<evidence type="ECO:0000259" key="11">
    <source>
        <dbReference type="Pfam" id="PF02811"/>
    </source>
</evidence>
<keyword evidence="8" id="KW-0234">DNA repair</keyword>
<dbReference type="Gene3D" id="3.20.20.140">
    <property type="entry name" value="Metal-dependent hydrolases"/>
    <property type="match status" value="1"/>
</dbReference>
<dbReference type="PANTHER" id="PTHR32294:SF4">
    <property type="entry name" value="ERROR-PRONE DNA POLYMERASE"/>
    <property type="match status" value="1"/>
</dbReference>
<dbReference type="InterPro" id="IPR041931">
    <property type="entry name" value="DNA_pol3_alpha_thumb_dom"/>
</dbReference>
<protein>
    <recommendedName>
        <fullName evidence="1">DNA-directed DNA polymerase</fullName>
        <ecNumber evidence="1">2.7.7.7</ecNumber>
    </recommendedName>
</protein>
<evidence type="ECO:0000313" key="15">
    <source>
        <dbReference type="EMBL" id="OAV59854.1"/>
    </source>
</evidence>
<keyword evidence="4" id="KW-0548">Nucleotidyltransferase</keyword>
<dbReference type="Pfam" id="PF14579">
    <property type="entry name" value="HHH_6"/>
    <property type="match status" value="1"/>
</dbReference>
<evidence type="ECO:0000256" key="3">
    <source>
        <dbReference type="ARBA" id="ARBA00022679"/>
    </source>
</evidence>
<dbReference type="RefSeq" id="WP_067605780.1">
    <property type="nucleotide sequence ID" value="NZ_LXEY01000021.1"/>
</dbReference>
<dbReference type="InterPro" id="IPR004805">
    <property type="entry name" value="DnaE2/DnaE/PolC"/>
</dbReference>
<gene>
    <name evidence="15" type="ORF">A6F49_13930</name>
</gene>
<accession>A0A1B7LXG8</accession>
<feature type="region of interest" description="Disordered" evidence="10">
    <location>
        <begin position="1145"/>
        <end position="1165"/>
    </location>
</feature>
<feature type="domain" description="Bacterial DNA polymerase III alpha subunit NTPase" evidence="12">
    <location>
        <begin position="332"/>
        <end position="600"/>
    </location>
</feature>
<evidence type="ECO:0000256" key="5">
    <source>
        <dbReference type="ARBA" id="ARBA00022705"/>
    </source>
</evidence>
<keyword evidence="5" id="KW-0235">DNA replication</keyword>
<evidence type="ECO:0000256" key="2">
    <source>
        <dbReference type="ARBA" id="ARBA00022490"/>
    </source>
</evidence>
<evidence type="ECO:0000256" key="7">
    <source>
        <dbReference type="ARBA" id="ARBA00022932"/>
    </source>
</evidence>
<dbReference type="CDD" id="cd07431">
    <property type="entry name" value="PHP_PolIIIA"/>
    <property type="match status" value="1"/>
</dbReference>
<evidence type="ECO:0000313" key="16">
    <source>
        <dbReference type="Proteomes" id="UP000078292"/>
    </source>
</evidence>
<dbReference type="GO" id="GO:0008408">
    <property type="term" value="F:3'-5' exonuclease activity"/>
    <property type="evidence" value="ECO:0007669"/>
    <property type="project" value="InterPro"/>
</dbReference>
<sequence length="1165" mass="128827">MAPSFAHLNVTTAYSAHFGVSWPEELVEVAVADGAQMLGCTDRDGLYGMAKHLKACIAHGIAPVVGVNLAVMWDPKYTVDGNPLPAGRVTILAASAANVGYGQARNLGAGYQALVRLISCAHTQLTRDQRPYILVSQLAKAAGNKPVLHVLLGPESDVGGLMTQRKYTAGRTRLKLWKQVLPAASAHVEIVSHLSLPTERLATSHAVRMLRASAELGLDAVLTNAVRYATPDGAATADVVDAARALSSLDKLTDIQPNGQGWLKTAETMHALAHEITYEAGLGTAAARQLLETTQQLAETCALDPAQDLGWGQPRVPEFDIIGIDGDPATVLTQRARAGLALRFGHLDPGGGLYDRIHRQLDHELGIIQDLGFSSYFLTVAEVVAMIEDRNVRVSARGSGASSLVNYALRISHVDPIEHNLIFERFLSQDRSTLPDIDIDVESARRHEIYHAIFDRFGAERTTLMSMQNGYRVRGAVRDAGRALGLEREQVDHLAKKLWRFSASDFRQALEHMPELQTFAAQVHSNRKAGNQQLDLLVDLTERLDRLPRHISMHPCGVILGDQTLLDRTPVEASGMGLAMSQFDKHDMDPMGMLKLDVLGVRMQSTIAYAQQEIQRTTGESINLEDIAHDDPDTYAMIQTTHTLGCFQIESPGQRELIGKLEPESITDLIIDISLFRPGPMKSDMVRPFLDYRHQLAPARYPHPKLKPILEETHGVTVFHEQLLRTFDEMTRCGLAKADEFRRRLGSETQDDVETYFRAKAMANGWELDVIDEVWDTLAAFGSFGFCKAHGAAFAIPTFESAWLKTHYPAAFMAAVLEHDPGMYPQRLMVAEARRMGIEILPVDINTSTTHMRLERLAETNNTSRHPWGIRLSLETVLGLTQKEKQRIERAQPFDSLADVRDRARLSKKSFENLAQLGALDSIFPDTGISRTDVVHHLEFLHSPTKRDRTGRTLRTGSPQIDGQQAFCLGDTELDTLPALFPEPSKEQKIRTELDLTAIDTTGHLMQSHKPYLEALGITPADQLITLRNHTRVLVAGVRVATQTPPMRSGDRVVFISIDDGAGVIDTSFFAQAQHATGDILFSARLLLIEGTTRRTGARGITLQATRAWDLHDPTSLPDPDYFDTERDHWANWFTRNAPLPTIRHQSQLGKPHNTGSGARVLGYH</sequence>
<dbReference type="Pfam" id="PF07733">
    <property type="entry name" value="DNA_pol3_alpha"/>
    <property type="match status" value="1"/>
</dbReference>
<organism evidence="15 16">
    <name type="scientific">Enteractinococcus helveticum</name>
    <dbReference type="NCBI Taxonomy" id="1837282"/>
    <lineage>
        <taxon>Bacteria</taxon>
        <taxon>Bacillati</taxon>
        <taxon>Actinomycetota</taxon>
        <taxon>Actinomycetes</taxon>
        <taxon>Micrococcales</taxon>
        <taxon>Micrococcaceae</taxon>
    </lineage>
</organism>
<evidence type="ECO:0000256" key="8">
    <source>
        <dbReference type="ARBA" id="ARBA00023204"/>
    </source>
</evidence>
<dbReference type="AlphaFoldDB" id="A0A1B7LXG8"/>
<evidence type="ECO:0000256" key="4">
    <source>
        <dbReference type="ARBA" id="ARBA00022695"/>
    </source>
</evidence>
<feature type="compositionally biased region" description="Polar residues" evidence="10">
    <location>
        <begin position="1145"/>
        <end position="1157"/>
    </location>
</feature>
<dbReference type="InterPro" id="IPR011708">
    <property type="entry name" value="DNA_pol3_alpha_NTPase_dom"/>
</dbReference>
<dbReference type="Pfam" id="PF17657">
    <property type="entry name" value="DNA_pol3_finger"/>
    <property type="match status" value="1"/>
</dbReference>
<dbReference type="EMBL" id="LXEY01000021">
    <property type="protein sequence ID" value="OAV59854.1"/>
    <property type="molecule type" value="Genomic_DNA"/>
</dbReference>
<keyword evidence="2" id="KW-0963">Cytoplasm</keyword>
<dbReference type="OrthoDB" id="9803237at2"/>
<dbReference type="NCBIfam" id="TIGR00594">
    <property type="entry name" value="polc"/>
    <property type="match status" value="1"/>
</dbReference>
<comment type="catalytic activity">
    <reaction evidence="9">
        <text>DNA(n) + a 2'-deoxyribonucleoside 5'-triphosphate = DNA(n+1) + diphosphate</text>
        <dbReference type="Rhea" id="RHEA:22508"/>
        <dbReference type="Rhea" id="RHEA-COMP:17339"/>
        <dbReference type="Rhea" id="RHEA-COMP:17340"/>
        <dbReference type="ChEBI" id="CHEBI:33019"/>
        <dbReference type="ChEBI" id="CHEBI:61560"/>
        <dbReference type="ChEBI" id="CHEBI:173112"/>
        <dbReference type="EC" id="2.7.7.7"/>
    </reaction>
</comment>
<keyword evidence="16" id="KW-1185">Reference proteome</keyword>
<evidence type="ECO:0000256" key="1">
    <source>
        <dbReference type="ARBA" id="ARBA00012417"/>
    </source>
</evidence>
<evidence type="ECO:0000259" key="13">
    <source>
        <dbReference type="Pfam" id="PF14579"/>
    </source>
</evidence>
<dbReference type="Pfam" id="PF02811">
    <property type="entry name" value="PHP"/>
    <property type="match status" value="1"/>
</dbReference>
<evidence type="ECO:0000259" key="14">
    <source>
        <dbReference type="Pfam" id="PF17657"/>
    </source>
</evidence>
<dbReference type="GO" id="GO:0003887">
    <property type="term" value="F:DNA-directed DNA polymerase activity"/>
    <property type="evidence" value="ECO:0007669"/>
    <property type="project" value="UniProtKB-KW"/>
</dbReference>
<dbReference type="CDD" id="cd04485">
    <property type="entry name" value="DnaE_OBF"/>
    <property type="match status" value="1"/>
</dbReference>
<dbReference type="GO" id="GO:0006281">
    <property type="term" value="P:DNA repair"/>
    <property type="evidence" value="ECO:0007669"/>
    <property type="project" value="UniProtKB-KW"/>
</dbReference>
<feature type="domain" description="DNA polymerase helix-hairpin-helix motif" evidence="13">
    <location>
        <begin position="837"/>
        <end position="923"/>
    </location>
</feature>
<keyword evidence="3" id="KW-0808">Transferase</keyword>
<dbReference type="Gene3D" id="1.10.150.870">
    <property type="match status" value="1"/>
</dbReference>
<dbReference type="PANTHER" id="PTHR32294">
    <property type="entry name" value="DNA POLYMERASE III SUBUNIT ALPHA"/>
    <property type="match status" value="1"/>
</dbReference>